<dbReference type="InterPro" id="IPR053967">
    <property type="entry name" value="LlgE_F_G-like_D1"/>
</dbReference>
<evidence type="ECO:0000256" key="2">
    <source>
        <dbReference type="ARBA" id="ARBA00009677"/>
    </source>
</evidence>
<dbReference type="InterPro" id="IPR020013">
    <property type="entry name" value="Flagellar_FlgE/F/G"/>
</dbReference>
<name>A0A842HHH0_9BACT</name>
<keyword evidence="7" id="KW-0969">Cilium</keyword>
<comment type="caution">
    <text evidence="7">The sequence shown here is derived from an EMBL/GenBank/DDBJ whole genome shotgun (WGS) entry which is preliminary data.</text>
</comment>
<dbReference type="SUPFAM" id="SSF117143">
    <property type="entry name" value="Flagellar hook protein flgE"/>
    <property type="match status" value="1"/>
</dbReference>
<dbReference type="GO" id="GO:0005829">
    <property type="term" value="C:cytosol"/>
    <property type="evidence" value="ECO:0007669"/>
    <property type="project" value="TreeGrafter"/>
</dbReference>
<dbReference type="GO" id="GO:0071978">
    <property type="term" value="P:bacterial-type flagellum-dependent swarming motility"/>
    <property type="evidence" value="ECO:0007669"/>
    <property type="project" value="TreeGrafter"/>
</dbReference>
<sequence>MGLTDNLYIGASAMQSFTNGMQAIGNNISNSKTIGYKKQDVHYSDSFGEALRDATVNGNGTAHGGIQIGDGVKVTASRQFFKQGPIDYTGVSSDLAIAGDGFFRLLDETNNVQYLTRDGSFRVDPEGYLVSQSGGYLLGLTGGTPLSDPAQLDRMRVSYTDQVKVNANGQPIDGSNRLVLADGSRALASPSSATGYFRSDADGHLLDTTGTFAPSDAVVLRPVSGNDLRAVYHELDGTSYLVNLAGNLVDANGAELDADSATAGAQALAFDPTVSLAGQGVGWSSFDLPAAVATDAVASAATWNPANPLAGQAAALPDPTDTNQVVLSLDSWNFTRDGSLIMNLSDGTSFKSGQVLLQQVQAPEMLQTLGDNQFGAIAQAGALGMTDWAVGSSVSADQLRDHLPDTGGNAVIKAQSLEQSNTDLTREFVNMITTQRAFQAGSRIISVIDEMMQETVNLKR</sequence>
<dbReference type="GO" id="GO:0009425">
    <property type="term" value="C:bacterial-type flagellum basal body"/>
    <property type="evidence" value="ECO:0007669"/>
    <property type="project" value="UniProtKB-SubCell"/>
</dbReference>
<evidence type="ECO:0000256" key="3">
    <source>
        <dbReference type="ARBA" id="ARBA00023143"/>
    </source>
</evidence>
<accession>A0A842HHH0</accession>
<gene>
    <name evidence="7" type="ORF">H5P28_12170</name>
</gene>
<dbReference type="Pfam" id="PF06429">
    <property type="entry name" value="Flg_bbr_C"/>
    <property type="match status" value="1"/>
</dbReference>
<feature type="domain" description="Flagellar basal-body/hook protein C-terminal" evidence="5">
    <location>
        <begin position="415"/>
        <end position="458"/>
    </location>
</feature>
<keyword evidence="7" id="KW-0966">Cell projection</keyword>
<dbReference type="PANTHER" id="PTHR30435">
    <property type="entry name" value="FLAGELLAR PROTEIN"/>
    <property type="match status" value="1"/>
</dbReference>
<feature type="domain" description="Flagellar hook protein FlgE/F/G-like D1" evidence="6">
    <location>
        <begin position="96"/>
        <end position="169"/>
    </location>
</feature>
<dbReference type="AlphaFoldDB" id="A0A842HHH0"/>
<dbReference type="InterPro" id="IPR037925">
    <property type="entry name" value="FlgE/F/G-like"/>
</dbReference>
<dbReference type="EMBL" id="JACHVB010000035">
    <property type="protein sequence ID" value="MBC2595014.1"/>
    <property type="molecule type" value="Genomic_DNA"/>
</dbReference>
<proteinExistence type="inferred from homology"/>
<evidence type="ECO:0000313" key="7">
    <source>
        <dbReference type="EMBL" id="MBC2595014.1"/>
    </source>
</evidence>
<comment type="function">
    <text evidence="4">A flexible structure which links the flagellar filament to the drive apparatus in the basal body.</text>
</comment>
<dbReference type="Proteomes" id="UP000546464">
    <property type="component" value="Unassembled WGS sequence"/>
</dbReference>
<comment type="similarity">
    <text evidence="2 4">Belongs to the flagella basal body rod proteins family.</text>
</comment>
<keyword evidence="8" id="KW-1185">Reference proteome</keyword>
<organism evidence="7 8">
    <name type="scientific">Ruficoccus amylovorans</name>
    <dbReference type="NCBI Taxonomy" id="1804625"/>
    <lineage>
        <taxon>Bacteria</taxon>
        <taxon>Pseudomonadati</taxon>
        <taxon>Verrucomicrobiota</taxon>
        <taxon>Opitutia</taxon>
        <taxon>Puniceicoccales</taxon>
        <taxon>Cerasicoccaceae</taxon>
        <taxon>Ruficoccus</taxon>
    </lineage>
</organism>
<dbReference type="NCBIfam" id="TIGR03506">
    <property type="entry name" value="FlgEFG_subfam"/>
    <property type="match status" value="1"/>
</dbReference>
<reference evidence="7 8" key="1">
    <citation type="submission" date="2020-07" db="EMBL/GenBank/DDBJ databases">
        <authorList>
            <person name="Feng X."/>
        </authorList>
    </citation>
    <scope>NUCLEOTIDE SEQUENCE [LARGE SCALE GENOMIC DNA]</scope>
    <source>
        <strain evidence="7 8">JCM31066</strain>
    </source>
</reference>
<dbReference type="InterPro" id="IPR010930">
    <property type="entry name" value="Flg_bb/hook_C_dom"/>
</dbReference>
<evidence type="ECO:0000259" key="5">
    <source>
        <dbReference type="Pfam" id="PF06429"/>
    </source>
</evidence>
<protein>
    <recommendedName>
        <fullName evidence="4">Flagellar hook protein FlgE</fullName>
    </recommendedName>
</protein>
<dbReference type="Pfam" id="PF22692">
    <property type="entry name" value="LlgE_F_G_D1"/>
    <property type="match status" value="1"/>
</dbReference>
<evidence type="ECO:0000259" key="6">
    <source>
        <dbReference type="Pfam" id="PF22692"/>
    </source>
</evidence>
<evidence type="ECO:0000256" key="4">
    <source>
        <dbReference type="RuleBase" id="RU362116"/>
    </source>
</evidence>
<keyword evidence="3 4" id="KW-0975">Bacterial flagellum</keyword>
<comment type="subcellular location">
    <subcellularLocation>
        <location evidence="1 4">Bacterial flagellum basal body</location>
    </subcellularLocation>
</comment>
<keyword evidence="7" id="KW-0282">Flagellum</keyword>
<dbReference type="PANTHER" id="PTHR30435:SF1">
    <property type="entry name" value="FLAGELLAR HOOK PROTEIN FLGE"/>
    <property type="match status" value="1"/>
</dbReference>
<evidence type="ECO:0000256" key="1">
    <source>
        <dbReference type="ARBA" id="ARBA00004117"/>
    </source>
</evidence>
<dbReference type="GO" id="GO:0009424">
    <property type="term" value="C:bacterial-type flagellum hook"/>
    <property type="evidence" value="ECO:0007669"/>
    <property type="project" value="TreeGrafter"/>
</dbReference>
<evidence type="ECO:0000313" key="8">
    <source>
        <dbReference type="Proteomes" id="UP000546464"/>
    </source>
</evidence>
<dbReference type="RefSeq" id="WP_185675980.1">
    <property type="nucleotide sequence ID" value="NZ_JACHVB010000035.1"/>
</dbReference>